<dbReference type="EMBL" id="JNVN01000313">
    <property type="protein sequence ID" value="KHJ35651.1"/>
    <property type="molecule type" value="Genomic_DNA"/>
</dbReference>
<accession>A0A0B1PFI5</accession>
<gene>
    <name evidence="1" type="ORF">EV44_g3298</name>
</gene>
<protein>
    <submittedName>
        <fullName evidence="1">Putative eka-like protein</fullName>
    </submittedName>
</protein>
<dbReference type="Proteomes" id="UP000030854">
    <property type="component" value="Unassembled WGS sequence"/>
</dbReference>
<evidence type="ECO:0000313" key="2">
    <source>
        <dbReference type="Proteomes" id="UP000030854"/>
    </source>
</evidence>
<organism evidence="1 2">
    <name type="scientific">Uncinula necator</name>
    <name type="common">Grape powdery mildew</name>
    <dbReference type="NCBI Taxonomy" id="52586"/>
    <lineage>
        <taxon>Eukaryota</taxon>
        <taxon>Fungi</taxon>
        <taxon>Dikarya</taxon>
        <taxon>Ascomycota</taxon>
        <taxon>Pezizomycotina</taxon>
        <taxon>Leotiomycetes</taxon>
        <taxon>Erysiphales</taxon>
        <taxon>Erysiphaceae</taxon>
        <taxon>Erysiphe</taxon>
    </lineage>
</organism>
<reference evidence="1 2" key="1">
    <citation type="journal article" date="2014" name="BMC Genomics">
        <title>Adaptive genomic structural variation in the grape powdery mildew pathogen, Erysiphe necator.</title>
        <authorList>
            <person name="Jones L."/>
            <person name="Riaz S."/>
            <person name="Morales-Cruz A."/>
            <person name="Amrine K.C."/>
            <person name="McGuire B."/>
            <person name="Gubler W.D."/>
            <person name="Walker M.A."/>
            <person name="Cantu D."/>
        </authorList>
    </citation>
    <scope>NUCLEOTIDE SEQUENCE [LARGE SCALE GENOMIC DNA]</scope>
    <source>
        <strain evidence="2">c</strain>
    </source>
</reference>
<dbReference type="HOGENOM" id="CLU_101496_0_0_1"/>
<proteinExistence type="predicted"/>
<dbReference type="AlphaFoldDB" id="A0A0B1PFI5"/>
<comment type="caution">
    <text evidence="1">The sequence shown here is derived from an EMBL/GenBank/DDBJ whole genome shotgun (WGS) entry which is preliminary data.</text>
</comment>
<name>A0A0B1PFI5_UNCNE</name>
<evidence type="ECO:0000313" key="1">
    <source>
        <dbReference type="EMBL" id="KHJ35651.1"/>
    </source>
</evidence>
<sequence>MSPSLFGKIEPVNLGFALSPGSTESREAILNAGNGLFLSGTILELATNWIPMIIPTVPTSIRKVRGEIEVSNSILINEVERVYSIRPGHVKLHGGNKAEAPDRTWIAFSPRLHVLALKSSMNLGLRDHSKSINHQSFVDAAMAITPLKTALGHRCVETVAQPTTQKTCVWLLPSAEFAEVHTTQTDTDVLLAQLVPTKSR</sequence>
<keyword evidence="2" id="KW-1185">Reference proteome</keyword>